<protein>
    <submittedName>
        <fullName evidence="7">Isoleucine--tRNA ligase, chloroplastic/mitochondrial</fullName>
    </submittedName>
</protein>
<dbReference type="Gene3D" id="1.10.730.20">
    <property type="match status" value="1"/>
</dbReference>
<dbReference type="FunFam" id="1.10.730.20:FF:000017">
    <property type="entry name" value="Isoleucyl-tRNA synthetase"/>
    <property type="match status" value="1"/>
</dbReference>
<dbReference type="AlphaFoldDB" id="A0A699TCH8"/>
<dbReference type="InterPro" id="IPR009080">
    <property type="entry name" value="tRNAsynth_Ia_anticodon-bd"/>
</dbReference>
<organism evidence="7">
    <name type="scientific">Tanacetum cinerariifolium</name>
    <name type="common">Dalmatian daisy</name>
    <name type="synonym">Chrysanthemum cinerariifolium</name>
    <dbReference type="NCBI Taxonomy" id="118510"/>
    <lineage>
        <taxon>Eukaryota</taxon>
        <taxon>Viridiplantae</taxon>
        <taxon>Streptophyta</taxon>
        <taxon>Embryophyta</taxon>
        <taxon>Tracheophyta</taxon>
        <taxon>Spermatophyta</taxon>
        <taxon>Magnoliopsida</taxon>
        <taxon>eudicotyledons</taxon>
        <taxon>Gunneridae</taxon>
        <taxon>Pentapetalae</taxon>
        <taxon>asterids</taxon>
        <taxon>campanulids</taxon>
        <taxon>Asterales</taxon>
        <taxon>Asteraceae</taxon>
        <taxon>Asteroideae</taxon>
        <taxon>Anthemideae</taxon>
        <taxon>Anthemidinae</taxon>
        <taxon>Tanacetum</taxon>
    </lineage>
</organism>
<keyword evidence="3" id="KW-0067">ATP-binding</keyword>
<keyword evidence="4" id="KW-0648">Protein biosynthesis</keyword>
<dbReference type="InterPro" id="IPR013155">
    <property type="entry name" value="M/V/L/I-tRNA-synth_anticd-bd"/>
</dbReference>
<evidence type="ECO:0000313" key="7">
    <source>
        <dbReference type="EMBL" id="GFD06374.1"/>
    </source>
</evidence>
<dbReference type="GO" id="GO:0000049">
    <property type="term" value="F:tRNA binding"/>
    <property type="evidence" value="ECO:0007669"/>
    <property type="project" value="InterPro"/>
</dbReference>
<evidence type="ECO:0000259" key="6">
    <source>
        <dbReference type="Pfam" id="PF08264"/>
    </source>
</evidence>
<evidence type="ECO:0000256" key="3">
    <source>
        <dbReference type="ARBA" id="ARBA00022840"/>
    </source>
</evidence>
<dbReference type="GO" id="GO:0032543">
    <property type="term" value="P:mitochondrial translation"/>
    <property type="evidence" value="ECO:0007669"/>
    <property type="project" value="TreeGrafter"/>
</dbReference>
<dbReference type="PANTHER" id="PTHR42765">
    <property type="entry name" value="SOLEUCYL-TRNA SYNTHETASE"/>
    <property type="match status" value="1"/>
</dbReference>
<gene>
    <name evidence="7" type="ORF">Tci_878343</name>
</gene>
<sequence>VLRLWVSSVDFTGDVQIGPQVLRQLSDIYRKLRGTLRFLLGNLHDWKAENSIAYDNLPEIDQHALFQLDNVVKNIKESYETYEFFKIYQMIQRFAIVDLSNFYFDVAKDRLYVGGASSFTRRSC</sequence>
<evidence type="ECO:0000256" key="2">
    <source>
        <dbReference type="ARBA" id="ARBA00022741"/>
    </source>
</evidence>
<dbReference type="EMBL" id="BKCJ011224461">
    <property type="protein sequence ID" value="GFD06374.1"/>
    <property type="molecule type" value="Genomic_DNA"/>
</dbReference>
<accession>A0A699TCH8</accession>
<dbReference type="CDD" id="cd07960">
    <property type="entry name" value="Anticodon_Ia_Ile_BEm"/>
    <property type="match status" value="1"/>
</dbReference>
<feature type="non-terminal residue" evidence="7">
    <location>
        <position position="1"/>
    </location>
</feature>
<feature type="domain" description="Methionyl/Valyl/Leucyl/Isoleucyl-tRNA synthetase anticodon-binding" evidence="6">
    <location>
        <begin position="61"/>
        <end position="116"/>
    </location>
</feature>
<keyword evidence="5" id="KW-0030">Aminoacyl-tRNA synthetase</keyword>
<keyword evidence="1 7" id="KW-0436">Ligase</keyword>
<dbReference type="PANTHER" id="PTHR42765:SF1">
    <property type="entry name" value="ISOLEUCINE--TRNA LIGASE, MITOCHONDRIAL"/>
    <property type="match status" value="1"/>
</dbReference>
<evidence type="ECO:0000256" key="5">
    <source>
        <dbReference type="ARBA" id="ARBA00023146"/>
    </source>
</evidence>
<dbReference type="SUPFAM" id="SSF47323">
    <property type="entry name" value="Anticodon-binding domain of a subclass of class I aminoacyl-tRNA synthetases"/>
    <property type="match status" value="1"/>
</dbReference>
<dbReference type="InterPro" id="IPR033708">
    <property type="entry name" value="Anticodon_Ile_BEm"/>
</dbReference>
<dbReference type="InterPro" id="IPR050081">
    <property type="entry name" value="Ile-tRNA_ligase"/>
</dbReference>
<dbReference type="GO" id="GO:0004822">
    <property type="term" value="F:isoleucine-tRNA ligase activity"/>
    <property type="evidence" value="ECO:0007669"/>
    <property type="project" value="TreeGrafter"/>
</dbReference>
<reference evidence="7" key="1">
    <citation type="journal article" date="2019" name="Sci. Rep.">
        <title>Draft genome of Tanacetum cinerariifolium, the natural source of mosquito coil.</title>
        <authorList>
            <person name="Yamashiro T."/>
            <person name="Shiraishi A."/>
            <person name="Satake H."/>
            <person name="Nakayama K."/>
        </authorList>
    </citation>
    <scope>NUCLEOTIDE SEQUENCE</scope>
</reference>
<keyword evidence="2" id="KW-0547">Nucleotide-binding</keyword>
<dbReference type="GO" id="GO:0006428">
    <property type="term" value="P:isoleucyl-tRNA aminoacylation"/>
    <property type="evidence" value="ECO:0007669"/>
    <property type="project" value="TreeGrafter"/>
</dbReference>
<evidence type="ECO:0000256" key="1">
    <source>
        <dbReference type="ARBA" id="ARBA00022598"/>
    </source>
</evidence>
<feature type="non-terminal residue" evidence="7">
    <location>
        <position position="124"/>
    </location>
</feature>
<evidence type="ECO:0000256" key="4">
    <source>
        <dbReference type="ARBA" id="ARBA00022917"/>
    </source>
</evidence>
<proteinExistence type="predicted"/>
<name>A0A699TCH8_TANCI</name>
<dbReference type="GO" id="GO:0005524">
    <property type="term" value="F:ATP binding"/>
    <property type="evidence" value="ECO:0007669"/>
    <property type="project" value="UniProtKB-KW"/>
</dbReference>
<dbReference type="GO" id="GO:0005739">
    <property type="term" value="C:mitochondrion"/>
    <property type="evidence" value="ECO:0007669"/>
    <property type="project" value="TreeGrafter"/>
</dbReference>
<dbReference type="Pfam" id="PF08264">
    <property type="entry name" value="Anticodon_1"/>
    <property type="match status" value="1"/>
</dbReference>
<comment type="caution">
    <text evidence="7">The sequence shown here is derived from an EMBL/GenBank/DDBJ whole genome shotgun (WGS) entry which is preliminary data.</text>
</comment>